<keyword evidence="2 7" id="KW-0813">Transport</keyword>
<keyword evidence="10" id="KW-1185">Reference proteome</keyword>
<dbReference type="EMBL" id="BRYB01000993">
    <property type="protein sequence ID" value="GMI41320.1"/>
    <property type="molecule type" value="Genomic_DNA"/>
</dbReference>
<comment type="similarity">
    <text evidence="7">Belongs to the mitochondrial carrier (TC 2.A.29) family.</text>
</comment>
<evidence type="ECO:0000256" key="1">
    <source>
        <dbReference type="ARBA" id="ARBA00004141"/>
    </source>
</evidence>
<reference evidence="9 10" key="1">
    <citation type="journal article" date="2023" name="Commun. Biol.">
        <title>Genome analysis of Parmales, the sister group of diatoms, reveals the evolutionary specialization of diatoms from phago-mixotrophs to photoautotrophs.</title>
        <authorList>
            <person name="Ban H."/>
            <person name="Sato S."/>
            <person name="Yoshikawa S."/>
            <person name="Yamada K."/>
            <person name="Nakamura Y."/>
            <person name="Ichinomiya M."/>
            <person name="Sato N."/>
            <person name="Blanc-Mathieu R."/>
            <person name="Endo H."/>
            <person name="Kuwata A."/>
            <person name="Ogata H."/>
        </authorList>
    </citation>
    <scope>NUCLEOTIDE SEQUENCE [LARGE SCALE GENOMIC DNA]</scope>
</reference>
<evidence type="ECO:0000256" key="2">
    <source>
        <dbReference type="ARBA" id="ARBA00022448"/>
    </source>
</evidence>
<name>A0ABQ6N5C5_9STRA</name>
<feature type="repeat" description="Solcar" evidence="6">
    <location>
        <begin position="18"/>
        <end position="104"/>
    </location>
</feature>
<dbReference type="PRINTS" id="PR00926">
    <property type="entry name" value="MITOCARRIER"/>
</dbReference>
<evidence type="ECO:0000256" key="8">
    <source>
        <dbReference type="SAM" id="Phobius"/>
    </source>
</evidence>
<evidence type="ECO:0000256" key="5">
    <source>
        <dbReference type="ARBA" id="ARBA00023136"/>
    </source>
</evidence>
<feature type="repeat" description="Solcar" evidence="6">
    <location>
        <begin position="118"/>
        <end position="213"/>
    </location>
</feature>
<keyword evidence="5 6" id="KW-0472">Membrane</keyword>
<proteinExistence type="inferred from homology"/>
<dbReference type="InterPro" id="IPR018108">
    <property type="entry name" value="MCP_transmembrane"/>
</dbReference>
<organism evidence="9 10">
    <name type="scientific">Tetraparma gracilis</name>
    <dbReference type="NCBI Taxonomy" id="2962635"/>
    <lineage>
        <taxon>Eukaryota</taxon>
        <taxon>Sar</taxon>
        <taxon>Stramenopiles</taxon>
        <taxon>Ochrophyta</taxon>
        <taxon>Bolidophyceae</taxon>
        <taxon>Parmales</taxon>
        <taxon>Triparmaceae</taxon>
        <taxon>Tetraparma</taxon>
    </lineage>
</organism>
<dbReference type="InterPro" id="IPR002067">
    <property type="entry name" value="MCP"/>
</dbReference>
<dbReference type="PANTHER" id="PTHR24089">
    <property type="entry name" value="SOLUTE CARRIER FAMILY 25"/>
    <property type="match status" value="1"/>
</dbReference>
<dbReference type="SUPFAM" id="SSF103506">
    <property type="entry name" value="Mitochondrial carrier"/>
    <property type="match status" value="1"/>
</dbReference>
<dbReference type="PROSITE" id="PS50920">
    <property type="entry name" value="SOLCAR"/>
    <property type="match status" value="2"/>
</dbReference>
<dbReference type="InterPro" id="IPR023395">
    <property type="entry name" value="MCP_dom_sf"/>
</dbReference>
<keyword evidence="3 6" id="KW-0812">Transmembrane</keyword>
<protein>
    <submittedName>
        <fullName evidence="9">Uncharacterized protein</fullName>
    </submittedName>
</protein>
<evidence type="ECO:0000256" key="6">
    <source>
        <dbReference type="PROSITE-ProRule" id="PRU00282"/>
    </source>
</evidence>
<evidence type="ECO:0000256" key="3">
    <source>
        <dbReference type="ARBA" id="ARBA00022692"/>
    </source>
</evidence>
<keyword evidence="8" id="KW-1133">Transmembrane helix</keyword>
<sequence>MHPPLPTPASSASAPPPSPVLHSLLAGGMSGMVAKSVVAPLDRLKILFQVTNTSFSYPGVRAVVSLIIRDEGFPALWKGNGVMMLRVFPYAGIQFCVFDSLKHSLSLPSSPAASLLPTPASQSMVAGSTAGLVSTVATYPLDLCRARLAVMRNSPSSPPPSRPAPSPTFPSIVRSILSASGPRGLYLGIAPTLAGMIPYAGVAFTLNDALRRSARAATGEDATTSQKLAAGGVSGLVAQSLT</sequence>
<feature type="transmembrane region" description="Helical" evidence="8">
    <location>
        <begin position="184"/>
        <end position="206"/>
    </location>
</feature>
<evidence type="ECO:0000313" key="9">
    <source>
        <dbReference type="EMBL" id="GMI41320.1"/>
    </source>
</evidence>
<keyword evidence="4" id="KW-0677">Repeat</keyword>
<evidence type="ECO:0000313" key="10">
    <source>
        <dbReference type="Proteomes" id="UP001165060"/>
    </source>
</evidence>
<comment type="subcellular location">
    <subcellularLocation>
        <location evidence="1">Membrane</location>
        <topology evidence="1">Multi-pass membrane protein</topology>
    </subcellularLocation>
</comment>
<gene>
    <name evidence="9" type="ORF">TeGR_g10108</name>
</gene>
<evidence type="ECO:0000256" key="4">
    <source>
        <dbReference type="ARBA" id="ARBA00022737"/>
    </source>
</evidence>
<evidence type="ECO:0000256" key="7">
    <source>
        <dbReference type="RuleBase" id="RU000488"/>
    </source>
</evidence>
<dbReference type="Gene3D" id="1.50.40.10">
    <property type="entry name" value="Mitochondrial carrier domain"/>
    <property type="match status" value="1"/>
</dbReference>
<dbReference type="Proteomes" id="UP001165060">
    <property type="component" value="Unassembled WGS sequence"/>
</dbReference>
<dbReference type="Pfam" id="PF00153">
    <property type="entry name" value="Mito_carr"/>
    <property type="match status" value="2"/>
</dbReference>
<accession>A0ABQ6N5C5</accession>
<comment type="caution">
    <text evidence="9">The sequence shown here is derived from an EMBL/GenBank/DDBJ whole genome shotgun (WGS) entry which is preliminary data.</text>
</comment>